<dbReference type="AlphaFoldDB" id="A0A4Z2HJG9"/>
<evidence type="ECO:0000313" key="2">
    <source>
        <dbReference type="EMBL" id="TNN65084.1"/>
    </source>
</evidence>
<keyword evidence="3" id="KW-1185">Reference proteome</keyword>
<gene>
    <name evidence="2" type="ORF">EYF80_024693</name>
</gene>
<protein>
    <submittedName>
        <fullName evidence="2">Uncharacterized protein</fullName>
    </submittedName>
</protein>
<evidence type="ECO:0000313" key="3">
    <source>
        <dbReference type="Proteomes" id="UP000314294"/>
    </source>
</evidence>
<reference evidence="2 3" key="1">
    <citation type="submission" date="2019-03" db="EMBL/GenBank/DDBJ databases">
        <title>First draft genome of Liparis tanakae, snailfish: a comprehensive survey of snailfish specific genes.</title>
        <authorList>
            <person name="Kim W."/>
            <person name="Song I."/>
            <person name="Jeong J.-H."/>
            <person name="Kim D."/>
            <person name="Kim S."/>
            <person name="Ryu S."/>
            <person name="Song J.Y."/>
            <person name="Lee S.K."/>
        </authorList>
    </citation>
    <scope>NUCLEOTIDE SEQUENCE [LARGE SCALE GENOMIC DNA]</scope>
    <source>
        <tissue evidence="2">Muscle</tissue>
    </source>
</reference>
<comment type="caution">
    <text evidence="2">The sequence shown here is derived from an EMBL/GenBank/DDBJ whole genome shotgun (WGS) entry which is preliminary data.</text>
</comment>
<feature type="compositionally biased region" description="Basic and acidic residues" evidence="1">
    <location>
        <begin position="52"/>
        <end position="61"/>
    </location>
</feature>
<evidence type="ECO:0000256" key="1">
    <source>
        <dbReference type="SAM" id="MobiDB-lite"/>
    </source>
</evidence>
<organism evidence="2 3">
    <name type="scientific">Liparis tanakae</name>
    <name type="common">Tanaka's snailfish</name>
    <dbReference type="NCBI Taxonomy" id="230148"/>
    <lineage>
        <taxon>Eukaryota</taxon>
        <taxon>Metazoa</taxon>
        <taxon>Chordata</taxon>
        <taxon>Craniata</taxon>
        <taxon>Vertebrata</taxon>
        <taxon>Euteleostomi</taxon>
        <taxon>Actinopterygii</taxon>
        <taxon>Neopterygii</taxon>
        <taxon>Teleostei</taxon>
        <taxon>Neoteleostei</taxon>
        <taxon>Acanthomorphata</taxon>
        <taxon>Eupercaria</taxon>
        <taxon>Perciformes</taxon>
        <taxon>Cottioidei</taxon>
        <taxon>Cottales</taxon>
        <taxon>Liparidae</taxon>
        <taxon>Liparis</taxon>
    </lineage>
</organism>
<dbReference type="EMBL" id="SRLO01000241">
    <property type="protein sequence ID" value="TNN65084.1"/>
    <property type="molecule type" value="Genomic_DNA"/>
</dbReference>
<sequence length="61" mass="6968">MEDSKVRVRVDDVTLFCLMYLDRHNVTGGRKKTPSCDVDGQKLNTSRLLRASSERDTPSLR</sequence>
<feature type="region of interest" description="Disordered" evidence="1">
    <location>
        <begin position="27"/>
        <end position="61"/>
    </location>
</feature>
<dbReference type="Proteomes" id="UP000314294">
    <property type="component" value="Unassembled WGS sequence"/>
</dbReference>
<accession>A0A4Z2HJG9</accession>
<name>A0A4Z2HJG9_9TELE</name>
<proteinExistence type="predicted"/>